<dbReference type="Pfam" id="PF00893">
    <property type="entry name" value="Multi_Drug_Res"/>
    <property type="match status" value="1"/>
</dbReference>
<feature type="transmembrane region" description="Helical" evidence="8">
    <location>
        <begin position="89"/>
        <end position="106"/>
    </location>
</feature>
<dbReference type="AlphaFoldDB" id="A0A9X2NEZ6"/>
<feature type="transmembrane region" description="Helical" evidence="8">
    <location>
        <begin position="33"/>
        <end position="54"/>
    </location>
</feature>
<evidence type="ECO:0000256" key="7">
    <source>
        <dbReference type="RuleBase" id="RU003942"/>
    </source>
</evidence>
<comment type="subcellular location">
    <subcellularLocation>
        <location evidence="1 7">Cell membrane</location>
        <topology evidence="1 7">Multi-pass membrane protein</topology>
    </subcellularLocation>
</comment>
<keyword evidence="6 8" id="KW-0472">Membrane</keyword>
<comment type="similarity">
    <text evidence="7">Belongs to the drug/metabolite transporter (DMT) superfamily. Small multidrug resistance (SMR) (TC 2.A.7.1) family.</text>
</comment>
<dbReference type="Gene3D" id="1.10.3730.20">
    <property type="match status" value="1"/>
</dbReference>
<evidence type="ECO:0000313" key="9">
    <source>
        <dbReference type="EMBL" id="MCR6487484.1"/>
    </source>
</evidence>
<dbReference type="PANTHER" id="PTHR30561:SF1">
    <property type="entry name" value="MULTIDRUG TRANSPORTER EMRE"/>
    <property type="match status" value="1"/>
</dbReference>
<reference evidence="9" key="1">
    <citation type="submission" date="2022-06" db="EMBL/GenBank/DDBJ databases">
        <title>Amycolatopsis iheyaensis sp. nov., a new species of the genus Amycolatopsis isolated from soil in Iheya island, Japan.</title>
        <authorList>
            <person name="Ngamcharungchit C."/>
            <person name="Kanto H."/>
            <person name="Take A."/>
            <person name="Intra B."/>
            <person name="Matsumoto A."/>
            <person name="Panbangred W."/>
            <person name="Inahashi Y."/>
        </authorList>
    </citation>
    <scope>NUCLEOTIDE SEQUENCE</scope>
    <source>
        <strain evidence="9">OK19-0408</strain>
    </source>
</reference>
<evidence type="ECO:0000256" key="5">
    <source>
        <dbReference type="ARBA" id="ARBA00022989"/>
    </source>
</evidence>
<evidence type="ECO:0000256" key="2">
    <source>
        <dbReference type="ARBA" id="ARBA00022448"/>
    </source>
</evidence>
<dbReference type="InterPro" id="IPR037185">
    <property type="entry name" value="EmrE-like"/>
</dbReference>
<evidence type="ECO:0000256" key="3">
    <source>
        <dbReference type="ARBA" id="ARBA00022475"/>
    </source>
</evidence>
<evidence type="ECO:0000256" key="6">
    <source>
        <dbReference type="ARBA" id="ARBA00023136"/>
    </source>
</evidence>
<feature type="transmembrane region" description="Helical" evidence="8">
    <location>
        <begin position="61"/>
        <end position="83"/>
    </location>
</feature>
<keyword evidence="2" id="KW-0813">Transport</keyword>
<name>A0A9X2NEZ6_9PSEU</name>
<dbReference type="PANTHER" id="PTHR30561">
    <property type="entry name" value="SMR FAMILY PROTON-DEPENDENT DRUG EFFLUX TRANSPORTER SUGE"/>
    <property type="match status" value="1"/>
</dbReference>
<evidence type="ECO:0000256" key="1">
    <source>
        <dbReference type="ARBA" id="ARBA00004651"/>
    </source>
</evidence>
<dbReference type="InterPro" id="IPR045324">
    <property type="entry name" value="Small_multidrug_res"/>
</dbReference>
<keyword evidence="3" id="KW-1003">Cell membrane</keyword>
<protein>
    <submittedName>
        <fullName evidence="9">Multidrug efflux SMR transporter</fullName>
    </submittedName>
</protein>
<accession>A0A9X2NEZ6</accession>
<keyword evidence="5 8" id="KW-1133">Transmembrane helix</keyword>
<dbReference type="GO" id="GO:0022857">
    <property type="term" value="F:transmembrane transporter activity"/>
    <property type="evidence" value="ECO:0007669"/>
    <property type="project" value="InterPro"/>
</dbReference>
<dbReference type="FunFam" id="1.10.3730.20:FF:000001">
    <property type="entry name" value="Quaternary ammonium compound resistance transporter SugE"/>
    <property type="match status" value="1"/>
</dbReference>
<evidence type="ECO:0000256" key="8">
    <source>
        <dbReference type="SAM" id="Phobius"/>
    </source>
</evidence>
<evidence type="ECO:0000313" key="10">
    <source>
        <dbReference type="Proteomes" id="UP001144096"/>
    </source>
</evidence>
<dbReference type="SUPFAM" id="SSF103481">
    <property type="entry name" value="Multidrug resistance efflux transporter EmrE"/>
    <property type="match status" value="1"/>
</dbReference>
<keyword evidence="10" id="KW-1185">Reference proteome</keyword>
<keyword evidence="4 7" id="KW-0812">Transmembrane</keyword>
<dbReference type="GO" id="GO:0005886">
    <property type="term" value="C:plasma membrane"/>
    <property type="evidence" value="ECO:0007669"/>
    <property type="project" value="UniProtKB-SubCell"/>
</dbReference>
<dbReference type="EMBL" id="JAMXQV010000019">
    <property type="protein sequence ID" value="MCR6487484.1"/>
    <property type="molecule type" value="Genomic_DNA"/>
</dbReference>
<dbReference type="InterPro" id="IPR000390">
    <property type="entry name" value="Small_drug/metabolite_transptr"/>
</dbReference>
<proteinExistence type="inferred from homology"/>
<evidence type="ECO:0000256" key="4">
    <source>
        <dbReference type="ARBA" id="ARBA00022692"/>
    </source>
</evidence>
<gene>
    <name evidence="9" type="ORF">M8542_32120</name>
</gene>
<sequence>MSPLRGWLCLAATVVLEMVATLALKASHGFTVLAPSVVSVAGYAATTVALAFALKVVPVSVAYVIWTGAGTAGVALLAAVLFADRLSPAAWVGVALVVVGVMLINARKREEPGAAEEHAE</sequence>
<dbReference type="RefSeq" id="WP_257924049.1">
    <property type="nucleotide sequence ID" value="NZ_JAMXQV010000019.1"/>
</dbReference>
<organism evidence="9 10">
    <name type="scientific">Amycolatopsis iheyensis</name>
    <dbReference type="NCBI Taxonomy" id="2945988"/>
    <lineage>
        <taxon>Bacteria</taxon>
        <taxon>Bacillati</taxon>
        <taxon>Actinomycetota</taxon>
        <taxon>Actinomycetes</taxon>
        <taxon>Pseudonocardiales</taxon>
        <taxon>Pseudonocardiaceae</taxon>
        <taxon>Amycolatopsis</taxon>
    </lineage>
</organism>
<comment type="caution">
    <text evidence="9">The sequence shown here is derived from an EMBL/GenBank/DDBJ whole genome shotgun (WGS) entry which is preliminary data.</text>
</comment>
<dbReference type="Proteomes" id="UP001144096">
    <property type="component" value="Unassembled WGS sequence"/>
</dbReference>